<name>A0A6C0ICA2_9ZZZZ</name>
<evidence type="ECO:0000313" key="1">
    <source>
        <dbReference type="EMBL" id="QHT90678.1"/>
    </source>
</evidence>
<dbReference type="AlphaFoldDB" id="A0A6C0ICA2"/>
<dbReference type="EMBL" id="MN740156">
    <property type="protein sequence ID" value="QHT90678.1"/>
    <property type="molecule type" value="Genomic_DNA"/>
</dbReference>
<protein>
    <submittedName>
        <fullName evidence="1">Uncharacterized protein</fullName>
    </submittedName>
</protein>
<proteinExistence type="predicted"/>
<sequence>MMTFVDEKGHTKMFSYTSSMTVGELILRIKFRYSFDENVYSECSVVDASERVLEIWDSETVPKLIQRTQSTILRYQKKLATQ</sequence>
<reference evidence="1" key="1">
    <citation type="journal article" date="2020" name="Nature">
        <title>Giant virus diversity and host interactions through global metagenomics.</title>
        <authorList>
            <person name="Schulz F."/>
            <person name="Roux S."/>
            <person name="Paez-Espino D."/>
            <person name="Jungbluth S."/>
            <person name="Walsh D.A."/>
            <person name="Denef V.J."/>
            <person name="McMahon K.D."/>
            <person name="Konstantinidis K.T."/>
            <person name="Eloe-Fadrosh E.A."/>
            <person name="Kyrpides N.C."/>
            <person name="Woyke T."/>
        </authorList>
    </citation>
    <scope>NUCLEOTIDE SEQUENCE</scope>
    <source>
        <strain evidence="1">GVMAG-M-3300023184-71</strain>
    </source>
</reference>
<organism evidence="1">
    <name type="scientific">viral metagenome</name>
    <dbReference type="NCBI Taxonomy" id="1070528"/>
    <lineage>
        <taxon>unclassified sequences</taxon>
        <taxon>metagenomes</taxon>
        <taxon>organismal metagenomes</taxon>
    </lineage>
</organism>
<accession>A0A6C0ICA2</accession>